<dbReference type="GO" id="GO:0008488">
    <property type="term" value="F:gamma-glutamyl carboxylase activity"/>
    <property type="evidence" value="ECO:0007669"/>
    <property type="project" value="InterPro"/>
</dbReference>
<feature type="transmembrane region" description="Helical" evidence="7">
    <location>
        <begin position="127"/>
        <end position="144"/>
    </location>
</feature>
<dbReference type="AlphaFoldDB" id="A0A5M8QAE7"/>
<keyword evidence="10" id="KW-1185">Reference proteome</keyword>
<dbReference type="PANTHER" id="PTHR12639:SF7">
    <property type="entry name" value="HTTM DOMAIN-CONTAINING PROTEIN"/>
    <property type="match status" value="1"/>
</dbReference>
<gene>
    <name evidence="9" type="ORF">FQ330_10010</name>
</gene>
<protein>
    <recommendedName>
        <fullName evidence="8">HTTM-like domain-containing protein</fullName>
    </recommendedName>
</protein>
<dbReference type="OrthoDB" id="4955397at2"/>
<dbReference type="EMBL" id="VOIR01000015">
    <property type="protein sequence ID" value="KAA6432103.1"/>
    <property type="molecule type" value="Genomic_DNA"/>
</dbReference>
<keyword evidence="3 7" id="KW-1133">Transmembrane helix</keyword>
<keyword evidence="4 7" id="KW-0472">Membrane</keyword>
<dbReference type="GO" id="GO:0012505">
    <property type="term" value="C:endomembrane system"/>
    <property type="evidence" value="ECO:0007669"/>
    <property type="project" value="UniProtKB-SubCell"/>
</dbReference>
<keyword evidence="5" id="KW-1015">Disulfide bond</keyword>
<evidence type="ECO:0000256" key="1">
    <source>
        <dbReference type="ARBA" id="ARBA00004127"/>
    </source>
</evidence>
<feature type="transmembrane region" description="Helical" evidence="7">
    <location>
        <begin position="205"/>
        <end position="226"/>
    </location>
</feature>
<evidence type="ECO:0000256" key="2">
    <source>
        <dbReference type="ARBA" id="ARBA00022692"/>
    </source>
</evidence>
<dbReference type="InterPro" id="IPR011020">
    <property type="entry name" value="HTTM-like"/>
</dbReference>
<evidence type="ECO:0000313" key="9">
    <source>
        <dbReference type="EMBL" id="KAA6432103.1"/>
    </source>
</evidence>
<feature type="transmembrane region" description="Helical" evidence="7">
    <location>
        <begin position="257"/>
        <end position="274"/>
    </location>
</feature>
<feature type="transmembrane region" description="Helical" evidence="7">
    <location>
        <begin position="233"/>
        <end position="251"/>
    </location>
</feature>
<keyword evidence="2 7" id="KW-0812">Transmembrane</keyword>
<evidence type="ECO:0000259" key="8">
    <source>
        <dbReference type="SMART" id="SM00752"/>
    </source>
</evidence>
<dbReference type="Pfam" id="PF05090">
    <property type="entry name" value="HTTM"/>
    <property type="match status" value="1"/>
</dbReference>
<evidence type="ECO:0000256" key="6">
    <source>
        <dbReference type="ARBA" id="ARBA00023239"/>
    </source>
</evidence>
<dbReference type="SMART" id="SM00752">
    <property type="entry name" value="HTTM"/>
    <property type="match status" value="1"/>
</dbReference>
<organism evidence="9 10">
    <name type="scientific">Agrococcus sediminis</name>
    <dbReference type="NCBI Taxonomy" id="2599924"/>
    <lineage>
        <taxon>Bacteria</taxon>
        <taxon>Bacillati</taxon>
        <taxon>Actinomycetota</taxon>
        <taxon>Actinomycetes</taxon>
        <taxon>Micrococcales</taxon>
        <taxon>Microbacteriaceae</taxon>
        <taxon>Agrococcus</taxon>
    </lineage>
</organism>
<feature type="transmembrane region" description="Helical" evidence="7">
    <location>
        <begin position="88"/>
        <end position="121"/>
    </location>
</feature>
<proteinExistence type="predicted"/>
<evidence type="ECO:0000256" key="5">
    <source>
        <dbReference type="ARBA" id="ARBA00023157"/>
    </source>
</evidence>
<dbReference type="Proteomes" id="UP000323221">
    <property type="component" value="Unassembled WGS sequence"/>
</dbReference>
<comment type="subcellular location">
    <subcellularLocation>
        <location evidence="1">Endomembrane system</location>
        <topology evidence="1">Multi-pass membrane protein</topology>
    </subcellularLocation>
</comment>
<feature type="transmembrane region" description="Helical" evidence="7">
    <location>
        <begin position="40"/>
        <end position="67"/>
    </location>
</feature>
<comment type="caution">
    <text evidence="9">The sequence shown here is derived from an EMBL/GenBank/DDBJ whole genome shotgun (WGS) entry which is preliminary data.</text>
</comment>
<dbReference type="InterPro" id="IPR007782">
    <property type="entry name" value="VKG_COase"/>
</dbReference>
<accession>A0A5M8QAE7</accession>
<dbReference type="GO" id="GO:0019842">
    <property type="term" value="F:vitamin binding"/>
    <property type="evidence" value="ECO:0007669"/>
    <property type="project" value="TreeGrafter"/>
</dbReference>
<evidence type="ECO:0000256" key="3">
    <source>
        <dbReference type="ARBA" id="ARBA00022989"/>
    </source>
</evidence>
<feature type="transmembrane region" description="Helical" evidence="7">
    <location>
        <begin position="165"/>
        <end position="185"/>
    </location>
</feature>
<keyword evidence="6" id="KW-0456">Lyase</keyword>
<sequence length="305" mass="32510">MRATSPCRHHRDRAGLDGKVDAAVRLSDALDLRVDPRPVAFARILLSFALGVTVLEASAVLGSIAAGKLQYPVFPALPGPTPFGVQVYLVVGLIAAVCLLVGLLTGAAAATGSVALAAALLWDQQTYSSHHLLATLLLAYLAFAEAGRRWGVGALRSPPGATVRWWPQALMMTQVTALYLFAALSKINPRFLSGHPLQEWMWIDWPLWMFQSLAFATVVTELFLAVALWIPRLRAFAVVAGVGLHAGIVIGLAEQTLVLTGFAAASMSTYWLFLSRPPLGNLFRSRPPAAQASSAAPADAAHTLD</sequence>
<evidence type="ECO:0000313" key="10">
    <source>
        <dbReference type="Proteomes" id="UP000323221"/>
    </source>
</evidence>
<evidence type="ECO:0000256" key="7">
    <source>
        <dbReference type="SAM" id="Phobius"/>
    </source>
</evidence>
<reference evidence="9 10" key="1">
    <citation type="submission" date="2019-08" db="EMBL/GenBank/DDBJ databases">
        <title>Agrococcus lahaulensis sp. nov., isolated from a cold desert of the Indian Himalayas.</title>
        <authorList>
            <person name="Qu J.H."/>
        </authorList>
    </citation>
    <scope>NUCLEOTIDE SEQUENCE [LARGE SCALE GENOMIC DNA]</scope>
    <source>
        <strain evidence="9 10">NS18</strain>
    </source>
</reference>
<name>A0A5M8QAE7_9MICO</name>
<feature type="domain" description="HTTM-like" evidence="8">
    <location>
        <begin position="31"/>
        <end position="278"/>
    </location>
</feature>
<evidence type="ECO:0000256" key="4">
    <source>
        <dbReference type="ARBA" id="ARBA00023136"/>
    </source>
</evidence>
<dbReference type="InterPro" id="IPR053934">
    <property type="entry name" value="HTTM_dom"/>
</dbReference>
<dbReference type="PANTHER" id="PTHR12639">
    <property type="entry name" value="VITAMIN K-DEPENDENT GAMMA-CARBOXYLASE"/>
    <property type="match status" value="1"/>
</dbReference>